<reference evidence="1" key="1">
    <citation type="submission" date="2020-06" db="EMBL/GenBank/DDBJ databases">
        <title>Legume-microbial interactions unlock mineral nutrients during tropical forest succession.</title>
        <authorList>
            <person name="Epihov D.Z."/>
        </authorList>
    </citation>
    <scope>NUCLEOTIDE SEQUENCE [LARGE SCALE GENOMIC DNA]</scope>
    <source>
        <strain evidence="1">Pan2503</strain>
    </source>
</reference>
<sequence>ITTVPDTANISVTDSAGNVYNLIAFNAIGSTGAAIIAACALFTNPLATNQNIIVNSDVQGPFSACGVYYGGAQGSIGCAATTVQNTVTPVISLPRVFPNDSVVALMGVHGPNTDPFTQDGNYSADIGAGFGNNVFALHGGGATVPSDAPPAPDGMAFSYTPTLGVAREALLFMASFK</sequence>
<evidence type="ECO:0000313" key="1">
    <source>
        <dbReference type="EMBL" id="MBA0085645.1"/>
    </source>
</evidence>
<proteinExistence type="predicted"/>
<dbReference type="Proteomes" id="UP000567293">
    <property type="component" value="Unassembled WGS sequence"/>
</dbReference>
<feature type="non-terminal residue" evidence="1">
    <location>
        <position position="1"/>
    </location>
</feature>
<comment type="caution">
    <text evidence="1">The sequence shown here is derived from an EMBL/GenBank/DDBJ whole genome shotgun (WGS) entry which is preliminary data.</text>
</comment>
<gene>
    <name evidence="1" type="ORF">HRJ53_11670</name>
</gene>
<evidence type="ECO:0000313" key="2">
    <source>
        <dbReference type="Proteomes" id="UP000567293"/>
    </source>
</evidence>
<keyword evidence="2" id="KW-1185">Reference proteome</keyword>
<name>A0A7V8NR22_9BACT</name>
<organism evidence="1 2">
    <name type="scientific">Candidatus Acidiferrum panamense</name>
    <dbReference type="NCBI Taxonomy" id="2741543"/>
    <lineage>
        <taxon>Bacteria</taxon>
        <taxon>Pseudomonadati</taxon>
        <taxon>Acidobacteriota</taxon>
        <taxon>Terriglobia</taxon>
        <taxon>Candidatus Acidiferrales</taxon>
        <taxon>Candidatus Acidiferrum</taxon>
    </lineage>
</organism>
<dbReference type="EMBL" id="JACDQQ010001135">
    <property type="protein sequence ID" value="MBA0085645.1"/>
    <property type="molecule type" value="Genomic_DNA"/>
</dbReference>
<accession>A0A7V8NR22</accession>
<dbReference type="AlphaFoldDB" id="A0A7V8NR22"/>
<protein>
    <submittedName>
        <fullName evidence="1">Uncharacterized protein</fullName>
    </submittedName>
</protein>